<proteinExistence type="predicted"/>
<dbReference type="AlphaFoldDB" id="D8QJ56"/>
<dbReference type="EMBL" id="GL377314">
    <property type="protein sequence ID" value="EFI92026.1"/>
    <property type="molecule type" value="Genomic_DNA"/>
</dbReference>
<sequence>MSWIPIKNVATLEKVKQYLEALGVDKAGDLPAGSEPDPGDIQLYVGNLELTIEPRVPDGEIHDESGNGLSWDPLKRDGQSVCQTNSISSSSLYIHTMDTSTLPPLPDSPSPSPNANRVGTRSHTKAKTAPAIKNGNKADSVQPMDVDPPSSEAAPPAPAPKTMSSVLDAAGSAASTLIDSEPPVDTAAALRAKEAARAKYNAGIIADRIRQQEAARSDVMKQPIPRVNAAADAGADKTAPPSAAAETTPAKRASEDDGFLLGRAKPRGPAQSAHRRIVPMTWEIRGRRLVIPIYARDDPEEYLFSYRIPLTILVEYMRFSDGITATGIRHDVVEVPSGYAEFVEILRRADFGKHMCPIDLVTGKVRPIPDEQRIDRTFWVRQILDISSGAAAHRYMDEVEGKVPEPTNEELLLREVTAIEAMQGRLSNARRQQAFEANRAKRREGKGNQ</sequence>
<evidence type="ECO:0000256" key="1">
    <source>
        <dbReference type="SAM" id="MobiDB-lite"/>
    </source>
</evidence>
<dbReference type="HOGENOM" id="CLU_049360_0_0_1"/>
<dbReference type="VEuPathDB" id="FungiDB:SCHCODRAFT_01208728"/>
<keyword evidence="3" id="KW-1185">Reference proteome</keyword>
<name>D8QJ56_SCHCM</name>
<accession>D8QJ56</accession>
<gene>
    <name evidence="2" type="ORF">SCHCODRAFT_258732</name>
</gene>
<feature type="region of interest" description="Disordered" evidence="1">
    <location>
        <begin position="60"/>
        <end position="80"/>
    </location>
</feature>
<feature type="region of interest" description="Disordered" evidence="1">
    <location>
        <begin position="231"/>
        <end position="272"/>
    </location>
</feature>
<evidence type="ECO:0000313" key="3">
    <source>
        <dbReference type="Proteomes" id="UP000007431"/>
    </source>
</evidence>
<reference evidence="2 3" key="1">
    <citation type="journal article" date="2010" name="Nat. Biotechnol.">
        <title>Genome sequence of the model mushroom Schizophyllum commune.</title>
        <authorList>
            <person name="Ohm R.A."/>
            <person name="de Jong J.F."/>
            <person name="Lugones L.G."/>
            <person name="Aerts A."/>
            <person name="Kothe E."/>
            <person name="Stajich J.E."/>
            <person name="de Vries R.P."/>
            <person name="Record E."/>
            <person name="Levasseur A."/>
            <person name="Baker S.E."/>
            <person name="Bartholomew K.A."/>
            <person name="Coutinho P.M."/>
            <person name="Erdmann S."/>
            <person name="Fowler T.J."/>
            <person name="Gathman A.C."/>
            <person name="Lombard V."/>
            <person name="Henrissat B."/>
            <person name="Knabe N."/>
            <person name="Kuees U."/>
            <person name="Lilly W.W."/>
            <person name="Lindquist E."/>
            <person name="Lucas S."/>
            <person name="Magnuson J.K."/>
            <person name="Piumi F."/>
            <person name="Raudaskoski M."/>
            <person name="Salamov A."/>
            <person name="Schmutz J."/>
            <person name="Schwarze F.W.M.R."/>
            <person name="vanKuyk P.A."/>
            <person name="Horton J.S."/>
            <person name="Grigoriev I.V."/>
            <person name="Woesten H.A.B."/>
        </authorList>
    </citation>
    <scope>NUCLEOTIDE SEQUENCE [LARGE SCALE GENOMIC DNA]</scope>
    <source>
        <strain evidence="3">H4-8 / FGSC 9210</strain>
    </source>
</reference>
<dbReference type="Proteomes" id="UP000007431">
    <property type="component" value="Unassembled WGS sequence"/>
</dbReference>
<protein>
    <submittedName>
        <fullName evidence="2">Expressed protein</fullName>
    </submittedName>
</protein>
<feature type="compositionally biased region" description="Low complexity" evidence="1">
    <location>
        <begin position="231"/>
        <end position="250"/>
    </location>
</feature>
<dbReference type="InParanoid" id="D8QJ56"/>
<evidence type="ECO:0000313" key="2">
    <source>
        <dbReference type="EMBL" id="EFI92026.1"/>
    </source>
</evidence>
<feature type="compositionally biased region" description="Pro residues" evidence="1">
    <location>
        <begin position="103"/>
        <end position="112"/>
    </location>
</feature>
<feature type="region of interest" description="Disordered" evidence="1">
    <location>
        <begin position="98"/>
        <end position="165"/>
    </location>
</feature>
<organism evidence="3">
    <name type="scientific">Schizophyllum commune (strain H4-8 / FGSC 9210)</name>
    <name type="common">Split gill fungus</name>
    <dbReference type="NCBI Taxonomy" id="578458"/>
    <lineage>
        <taxon>Eukaryota</taxon>
        <taxon>Fungi</taxon>
        <taxon>Dikarya</taxon>
        <taxon>Basidiomycota</taxon>
        <taxon>Agaricomycotina</taxon>
        <taxon>Agaricomycetes</taxon>
        <taxon>Agaricomycetidae</taxon>
        <taxon>Agaricales</taxon>
        <taxon>Schizophyllaceae</taxon>
        <taxon>Schizophyllum</taxon>
    </lineage>
</organism>